<evidence type="ECO:0000256" key="1">
    <source>
        <dbReference type="SAM" id="SignalP"/>
    </source>
</evidence>
<feature type="domain" description="Ice-binding protein C-terminal" evidence="2">
    <location>
        <begin position="159"/>
        <end position="182"/>
    </location>
</feature>
<evidence type="ECO:0000259" key="2">
    <source>
        <dbReference type="Pfam" id="PF07589"/>
    </source>
</evidence>
<name>A0AA95NG14_9BURK</name>
<accession>A0AA95NG14</accession>
<keyword evidence="1" id="KW-0732">Signal</keyword>
<evidence type="ECO:0000313" key="4">
    <source>
        <dbReference type="Proteomes" id="UP001177769"/>
    </source>
</evidence>
<reference evidence="3" key="1">
    <citation type="submission" date="2023-01" db="EMBL/GenBank/DDBJ databases">
        <title>Whole genome sequence of Paucibacter sp. S2-9 isolated from pond sediment.</title>
        <authorList>
            <person name="Jung J.Y."/>
        </authorList>
    </citation>
    <scope>NUCLEOTIDE SEQUENCE</scope>
    <source>
        <strain evidence="3">S2-9</strain>
    </source>
</reference>
<dbReference type="KEGG" id="pais:PFX98_01165"/>
<dbReference type="AlphaFoldDB" id="A0AA95NG14"/>
<feature type="signal peptide" evidence="1">
    <location>
        <begin position="1"/>
        <end position="22"/>
    </location>
</feature>
<feature type="chain" id="PRO_5041684876" evidence="1">
    <location>
        <begin position="23"/>
        <end position="186"/>
    </location>
</feature>
<dbReference type="InterPro" id="IPR013424">
    <property type="entry name" value="Ice-binding_C"/>
</dbReference>
<dbReference type="Proteomes" id="UP001177769">
    <property type="component" value="Chromosome"/>
</dbReference>
<dbReference type="EMBL" id="CP116346">
    <property type="protein sequence ID" value="WIT12242.1"/>
    <property type="molecule type" value="Genomic_DNA"/>
</dbReference>
<gene>
    <name evidence="3" type="ORF">PFX98_01165</name>
</gene>
<dbReference type="Pfam" id="PF07589">
    <property type="entry name" value="PEP-CTERM"/>
    <property type="match status" value="1"/>
</dbReference>
<protein>
    <submittedName>
        <fullName evidence="3">PEP-CTERM sorting domain-containing protein</fullName>
    </submittedName>
</protein>
<dbReference type="RefSeq" id="WP_285233335.1">
    <property type="nucleotide sequence ID" value="NZ_CP116346.1"/>
</dbReference>
<keyword evidence="4" id="KW-1185">Reference proteome</keyword>
<dbReference type="NCBIfam" id="TIGR02595">
    <property type="entry name" value="PEP_CTERM"/>
    <property type="match status" value="1"/>
</dbReference>
<organism evidence="3 4">
    <name type="scientific">Paucibacter sediminis</name>
    <dbReference type="NCBI Taxonomy" id="3019553"/>
    <lineage>
        <taxon>Bacteria</taxon>
        <taxon>Pseudomonadati</taxon>
        <taxon>Pseudomonadota</taxon>
        <taxon>Betaproteobacteria</taxon>
        <taxon>Burkholderiales</taxon>
        <taxon>Sphaerotilaceae</taxon>
        <taxon>Roseateles</taxon>
    </lineage>
</organism>
<evidence type="ECO:0000313" key="3">
    <source>
        <dbReference type="EMBL" id="WIT12242.1"/>
    </source>
</evidence>
<sequence>MKKIKLAAISTCLALAAGSALAAPVSFNSGVLHGNLLNGGAFSESHPFNVDADGLFDLSLLTRSKDANDVTIQSVVLSKGAQSFVFDSTPDATAFISSGWQIVAGTETNAKGKTIPVTFFDDTIALSRVFLSAGHWTLTVNGLDRNDKVAGSYTVTANAVPEPQSLALVALALAGVAVFGRKRAAR</sequence>
<proteinExistence type="predicted"/>